<dbReference type="Pfam" id="PF01878">
    <property type="entry name" value="EVE"/>
    <property type="match status" value="1"/>
</dbReference>
<sequence length="319" mass="34389">MPPKKSTTAAAASETAASSRPRRATAAPASAPAPALATKKRAAPKPADKETAKKSKKAAPKATTTDDVPKAEPTTGAVVEESKAAPRKRGRHPKGGETTKAAVHEEAAEAQLEDELLDSAAGAEVAAAEEKCELPSALLTSTSGSNYWLLKAEQEDRNETAHNGTVINTRFTIDDLRDNNLATGKPELWDGVRNHVAANNMRAMRKGELAFFYASGGKQGRSPGIVGVVEIVSEAEWDLTTRDPGAYGYVSKEKAGTREKWVVVGVEFRRKFDVPVSLRTLQEHKEGRLSGMQLFRQTRLSVAKVTANEWRFIMEELVG</sequence>
<dbReference type="InterPro" id="IPR015947">
    <property type="entry name" value="PUA-like_sf"/>
</dbReference>
<dbReference type="AlphaFoldDB" id="A0AAN7TDX9"/>
<dbReference type="InterPro" id="IPR047197">
    <property type="entry name" value="THYN1-like_EVE"/>
</dbReference>
<dbReference type="InterPro" id="IPR002740">
    <property type="entry name" value="EVE_domain"/>
</dbReference>
<reference evidence="5" key="1">
    <citation type="submission" date="2023-08" db="EMBL/GenBank/DDBJ databases">
        <title>Black Yeasts Isolated from many extreme environments.</title>
        <authorList>
            <person name="Coleine C."/>
            <person name="Stajich J.E."/>
            <person name="Selbmann L."/>
        </authorList>
    </citation>
    <scope>NUCLEOTIDE SEQUENCE</scope>
    <source>
        <strain evidence="5">CCFEE 5401</strain>
    </source>
</reference>
<dbReference type="PANTHER" id="PTHR14087">
    <property type="entry name" value="THYMOCYTE NUCLEAR PROTEIN 1"/>
    <property type="match status" value="1"/>
</dbReference>
<dbReference type="Proteomes" id="UP001310890">
    <property type="component" value="Unassembled WGS sequence"/>
</dbReference>
<feature type="domain" description="EVE" evidence="4">
    <location>
        <begin position="146"/>
        <end position="315"/>
    </location>
</feature>
<dbReference type="SUPFAM" id="SSF88697">
    <property type="entry name" value="PUA domain-like"/>
    <property type="match status" value="1"/>
</dbReference>
<name>A0AAN7TDX9_9PEZI</name>
<dbReference type="InterPro" id="IPR052181">
    <property type="entry name" value="5hmC_binding"/>
</dbReference>
<dbReference type="GO" id="GO:0005634">
    <property type="term" value="C:nucleus"/>
    <property type="evidence" value="ECO:0007669"/>
    <property type="project" value="UniProtKB-SubCell"/>
</dbReference>
<dbReference type="Gene3D" id="3.10.590.10">
    <property type="entry name" value="ph1033 like domains"/>
    <property type="match status" value="1"/>
</dbReference>
<organism evidence="5 6">
    <name type="scientific">Meristemomyces frigidus</name>
    <dbReference type="NCBI Taxonomy" id="1508187"/>
    <lineage>
        <taxon>Eukaryota</taxon>
        <taxon>Fungi</taxon>
        <taxon>Dikarya</taxon>
        <taxon>Ascomycota</taxon>
        <taxon>Pezizomycotina</taxon>
        <taxon>Dothideomycetes</taxon>
        <taxon>Dothideomycetidae</taxon>
        <taxon>Mycosphaerellales</taxon>
        <taxon>Teratosphaeriaceae</taxon>
        <taxon>Meristemomyces</taxon>
    </lineage>
</organism>
<comment type="caution">
    <text evidence="5">The sequence shown here is derived from an EMBL/GenBank/DDBJ whole genome shotgun (WGS) entry which is preliminary data.</text>
</comment>
<dbReference type="CDD" id="cd21133">
    <property type="entry name" value="EVE"/>
    <property type="match status" value="1"/>
</dbReference>
<dbReference type="EMBL" id="JAVRRL010000051">
    <property type="protein sequence ID" value="KAK5110296.1"/>
    <property type="molecule type" value="Genomic_DNA"/>
</dbReference>
<evidence type="ECO:0000256" key="1">
    <source>
        <dbReference type="ARBA" id="ARBA00004123"/>
    </source>
</evidence>
<proteinExistence type="predicted"/>
<evidence type="ECO:0000313" key="6">
    <source>
        <dbReference type="Proteomes" id="UP001310890"/>
    </source>
</evidence>
<evidence type="ECO:0000256" key="2">
    <source>
        <dbReference type="ARBA" id="ARBA00023242"/>
    </source>
</evidence>
<accession>A0AAN7TDX9</accession>
<dbReference type="PANTHER" id="PTHR14087:SF7">
    <property type="entry name" value="THYMOCYTE NUCLEAR PROTEIN 1"/>
    <property type="match status" value="1"/>
</dbReference>
<comment type="subcellular location">
    <subcellularLocation>
        <location evidence="1">Nucleus</location>
    </subcellularLocation>
</comment>
<evidence type="ECO:0000256" key="3">
    <source>
        <dbReference type="SAM" id="MobiDB-lite"/>
    </source>
</evidence>
<feature type="region of interest" description="Disordered" evidence="3">
    <location>
        <begin position="1"/>
        <end position="100"/>
    </location>
</feature>
<evidence type="ECO:0000313" key="5">
    <source>
        <dbReference type="EMBL" id="KAK5110296.1"/>
    </source>
</evidence>
<feature type="compositionally biased region" description="Low complexity" evidence="3">
    <location>
        <begin position="1"/>
        <end position="37"/>
    </location>
</feature>
<evidence type="ECO:0000259" key="4">
    <source>
        <dbReference type="Pfam" id="PF01878"/>
    </source>
</evidence>
<gene>
    <name evidence="5" type="ORF">LTR62_006149</name>
</gene>
<keyword evidence="2" id="KW-0539">Nucleus</keyword>
<protein>
    <recommendedName>
        <fullName evidence="4">EVE domain-containing protein</fullName>
    </recommendedName>
</protein>